<keyword evidence="1" id="KW-0880">Kelch repeat</keyword>
<keyword evidence="2" id="KW-0677">Repeat</keyword>
<dbReference type="PANTHER" id="PTHR46093:SF18">
    <property type="entry name" value="FIBRONECTIN TYPE-III DOMAIN-CONTAINING PROTEIN"/>
    <property type="match status" value="1"/>
</dbReference>
<accession>A0ABQ5KEC2</accession>
<gene>
    <name evidence="5" type="ORF">ADUPG1_014165</name>
</gene>
<feature type="coiled-coil region" evidence="3">
    <location>
        <begin position="783"/>
        <end position="842"/>
    </location>
</feature>
<evidence type="ECO:0000256" key="2">
    <source>
        <dbReference type="ARBA" id="ARBA00022737"/>
    </source>
</evidence>
<protein>
    <submittedName>
        <fullName evidence="5">Uncharacterized protein</fullName>
    </submittedName>
</protein>
<comment type="caution">
    <text evidence="5">The sequence shown here is derived from an EMBL/GenBank/DDBJ whole genome shotgun (WGS) entry which is preliminary data.</text>
</comment>
<keyword evidence="6" id="KW-1185">Reference proteome</keyword>
<feature type="compositionally biased region" description="Polar residues" evidence="4">
    <location>
        <begin position="532"/>
        <end position="544"/>
    </location>
</feature>
<feature type="region of interest" description="Disordered" evidence="4">
    <location>
        <begin position="407"/>
        <end position="554"/>
    </location>
</feature>
<keyword evidence="3" id="KW-0175">Coiled coil</keyword>
<organism evidence="5 6">
    <name type="scientific">Aduncisulcus paluster</name>
    <dbReference type="NCBI Taxonomy" id="2918883"/>
    <lineage>
        <taxon>Eukaryota</taxon>
        <taxon>Metamonada</taxon>
        <taxon>Carpediemonas-like organisms</taxon>
        <taxon>Aduncisulcus</taxon>
    </lineage>
</organism>
<evidence type="ECO:0000313" key="6">
    <source>
        <dbReference type="Proteomes" id="UP001057375"/>
    </source>
</evidence>
<dbReference type="Pfam" id="PF24681">
    <property type="entry name" value="Kelch_KLHDC2_KLHL20_DRC7"/>
    <property type="match status" value="1"/>
</dbReference>
<evidence type="ECO:0000256" key="1">
    <source>
        <dbReference type="ARBA" id="ARBA00022441"/>
    </source>
</evidence>
<evidence type="ECO:0000313" key="5">
    <source>
        <dbReference type="EMBL" id="GKT29730.1"/>
    </source>
</evidence>
<name>A0ABQ5KEC2_9EUKA</name>
<reference evidence="5" key="1">
    <citation type="submission" date="2022-03" db="EMBL/GenBank/DDBJ databases">
        <title>Draft genome sequence of Aduncisulcus paluster, a free-living microaerophilic Fornicata.</title>
        <authorList>
            <person name="Yuyama I."/>
            <person name="Kume K."/>
            <person name="Tamura T."/>
            <person name="Inagaki Y."/>
            <person name="Hashimoto T."/>
        </authorList>
    </citation>
    <scope>NUCLEOTIDE SEQUENCE</scope>
    <source>
        <strain evidence="5">NY0171</strain>
    </source>
</reference>
<dbReference type="InterPro" id="IPR015915">
    <property type="entry name" value="Kelch-typ_b-propeller"/>
</dbReference>
<sequence length="855" mass="93689">MKIASHIKALKTPGWHNLKSLTGRVSPLSRYGAGPLAMYTPTDAGTSPLDSLVFLFGGYNEKAGYLNDLHIYKVSTGSWIQVQKQRGITSWPCVRRGHSTVCVDDDIVVIGGDTGKQCLNDTWIFSIYSFEWEKISTVGDIPSPRYYHTMVSVGPSTLILFGGSDRYASQDHSKYYNDTFIFDTVSGAWRKISYEGIDSISIPCPRYGHSMCMSGDRVVMFGGYGGYDGETGSLNDLWEFDLVEERWICLQRDEAEEALLHDAEHDVSGDISEGKEEKISSALTSSRLLPPSESRPVARTEHTLCGLDDGRVVLFGGCGETGLLGDTWMLTTIDGGEWLQISTAADLKRSFSSHHIPSHRHAASSCYFPALSTVILYGGIGTKTSNEVWGLSLADLHKHAKIVSVDAEKTQETSNSPSGRKSPSISRVSSKNMTPKRPGSASSKQPLSAQETVVISSPPEKKGVASPMVASPMHPSELLQSPKTSSMSKGSTMGRSSSTGRRSKSPSPSPHSSVNMARSIRRGSSDRMGLSPSRSGHATMSALATMSPPGKTGPSLVHPHITQLVTSLSSELTRETEARCRSEGELQSLAKEVKDKSERVIDEVKKMEGEYSRRLDVLKSQIESLQLNVLGVGDAIAEVKGESESRKGELRTLQKDIDKCDNGTYVSDKIDGVVSPLRSKMEHALDTERIDTEIVNPVVSRVDGMLSSCSKGVEELEDRVTKIGNELAALREMKESVTVEEACSVRMGLLSPVADSVELVKLKGIELAKRVKTIEKQLSAEEFRIAQKQLDSEMKKCQKAEKTIEKKMKLLDTRVESIVNAEKSLGRELIKLQNKLKHLRGEKVEIYEVFEDANE</sequence>
<feature type="compositionally biased region" description="Low complexity" evidence="4">
    <location>
        <begin position="481"/>
        <end position="500"/>
    </location>
</feature>
<proteinExistence type="predicted"/>
<evidence type="ECO:0000256" key="4">
    <source>
        <dbReference type="SAM" id="MobiDB-lite"/>
    </source>
</evidence>
<dbReference type="SUPFAM" id="SSF117281">
    <property type="entry name" value="Kelch motif"/>
    <property type="match status" value="2"/>
</dbReference>
<dbReference type="PANTHER" id="PTHR46093">
    <property type="entry name" value="ACYL-COA-BINDING DOMAIN-CONTAINING PROTEIN 5"/>
    <property type="match status" value="1"/>
</dbReference>
<feature type="compositionally biased region" description="Polar residues" evidence="4">
    <location>
        <begin position="440"/>
        <end position="455"/>
    </location>
</feature>
<evidence type="ECO:0000256" key="3">
    <source>
        <dbReference type="SAM" id="Coils"/>
    </source>
</evidence>
<feature type="compositionally biased region" description="Polar residues" evidence="4">
    <location>
        <begin position="412"/>
        <end position="433"/>
    </location>
</feature>
<dbReference type="EMBL" id="BQXS01013848">
    <property type="protein sequence ID" value="GKT29730.1"/>
    <property type="molecule type" value="Genomic_DNA"/>
</dbReference>
<dbReference type="Gene3D" id="2.120.10.80">
    <property type="entry name" value="Kelch-type beta propeller"/>
    <property type="match status" value="2"/>
</dbReference>
<dbReference type="Proteomes" id="UP001057375">
    <property type="component" value="Unassembled WGS sequence"/>
</dbReference>